<dbReference type="AlphaFoldDB" id="A0A8J5L0X1"/>
<keyword evidence="2" id="KW-1185">Reference proteome</keyword>
<evidence type="ECO:0000313" key="1">
    <source>
        <dbReference type="EMBL" id="KAG6503364.1"/>
    </source>
</evidence>
<comment type="caution">
    <text evidence="1">The sequence shown here is derived from an EMBL/GenBank/DDBJ whole genome shotgun (WGS) entry which is preliminary data.</text>
</comment>
<reference evidence="1 2" key="1">
    <citation type="submission" date="2020-08" db="EMBL/GenBank/DDBJ databases">
        <title>Plant Genome Project.</title>
        <authorList>
            <person name="Zhang R.-G."/>
        </authorList>
    </citation>
    <scope>NUCLEOTIDE SEQUENCE [LARGE SCALE GENOMIC DNA]</scope>
    <source>
        <tissue evidence="1">Rhizome</tissue>
    </source>
</reference>
<dbReference type="Proteomes" id="UP000734854">
    <property type="component" value="Unassembled WGS sequence"/>
</dbReference>
<dbReference type="PANTHER" id="PTHR33874">
    <property type="entry name" value="RING FINGER PROTEIN"/>
    <property type="match status" value="1"/>
</dbReference>
<dbReference type="EMBL" id="JACMSC010000010">
    <property type="protein sequence ID" value="KAG6503364.1"/>
    <property type="molecule type" value="Genomic_DNA"/>
</dbReference>
<gene>
    <name evidence="1" type="ORF">ZIOFF_035676</name>
</gene>
<dbReference type="PANTHER" id="PTHR33874:SF1">
    <property type="entry name" value="RING FINGER PROTEIN"/>
    <property type="match status" value="1"/>
</dbReference>
<evidence type="ECO:0000313" key="2">
    <source>
        <dbReference type="Proteomes" id="UP000734854"/>
    </source>
</evidence>
<organism evidence="1 2">
    <name type="scientific">Zingiber officinale</name>
    <name type="common">Ginger</name>
    <name type="synonym">Amomum zingiber</name>
    <dbReference type="NCBI Taxonomy" id="94328"/>
    <lineage>
        <taxon>Eukaryota</taxon>
        <taxon>Viridiplantae</taxon>
        <taxon>Streptophyta</taxon>
        <taxon>Embryophyta</taxon>
        <taxon>Tracheophyta</taxon>
        <taxon>Spermatophyta</taxon>
        <taxon>Magnoliopsida</taxon>
        <taxon>Liliopsida</taxon>
        <taxon>Zingiberales</taxon>
        <taxon>Zingiberaceae</taxon>
        <taxon>Zingiber</taxon>
    </lineage>
</organism>
<sequence>MHLLHLFFSDYLQQLDICYIIPVLKVALQLHSSPTGLNHQTSLKSLNTSSHLLTKYSCDDNASWDMVMAKDLWDDKHVDGKDFVDQDDYVLVKQEDIVDGVACFMATYLLSLKQTKVA</sequence>
<accession>A0A8J5L0X1</accession>
<name>A0A8J5L0X1_ZINOF</name>
<proteinExistence type="predicted"/>
<protein>
    <submittedName>
        <fullName evidence="1">Uncharacterized protein</fullName>
    </submittedName>
</protein>